<dbReference type="SUPFAM" id="SSF118215">
    <property type="entry name" value="Proton glutamate symport protein"/>
    <property type="match status" value="1"/>
</dbReference>
<keyword evidence="2" id="KW-0813">Transport</keyword>
<name>A0ABZ0ULJ1_9RICK</name>
<feature type="transmembrane region" description="Helical" evidence="6">
    <location>
        <begin position="126"/>
        <end position="146"/>
    </location>
</feature>
<evidence type="ECO:0000313" key="8">
    <source>
        <dbReference type="Proteomes" id="UP001327219"/>
    </source>
</evidence>
<feature type="transmembrane region" description="Helical" evidence="6">
    <location>
        <begin position="158"/>
        <end position="180"/>
    </location>
</feature>
<dbReference type="RefSeq" id="WP_323732667.1">
    <property type="nucleotide sequence ID" value="NZ_CP110820.1"/>
</dbReference>
<reference evidence="7 8" key="1">
    <citation type="submission" date="2022-11" db="EMBL/GenBank/DDBJ databases">
        <title>Host association and intracellularity evolved multiple times independently in the Rickettsiales.</title>
        <authorList>
            <person name="Castelli M."/>
            <person name="Nardi T."/>
            <person name="Gammuto L."/>
            <person name="Bellinzona G."/>
            <person name="Sabaneyeva E."/>
            <person name="Potekhin A."/>
            <person name="Serra V."/>
            <person name="Petroni G."/>
            <person name="Sassera D."/>
        </authorList>
    </citation>
    <scope>NUCLEOTIDE SEQUENCE [LARGE SCALE GENOMIC DNA]</scope>
    <source>
        <strain evidence="7 8">NDG2</strain>
    </source>
</reference>
<feature type="transmembrane region" description="Helical" evidence="6">
    <location>
        <begin position="231"/>
        <end position="255"/>
    </location>
</feature>
<accession>A0ABZ0ULJ1</accession>
<dbReference type="PANTHER" id="PTHR42865:SF10">
    <property type="entry name" value="SODIUM:DICARBOXYLATE SYMPORTER FAMILY PROTEIN"/>
    <property type="match status" value="1"/>
</dbReference>
<feature type="transmembrane region" description="Helical" evidence="6">
    <location>
        <begin position="275"/>
        <end position="296"/>
    </location>
</feature>
<keyword evidence="8" id="KW-1185">Reference proteome</keyword>
<evidence type="ECO:0000256" key="5">
    <source>
        <dbReference type="ARBA" id="ARBA00023136"/>
    </source>
</evidence>
<gene>
    <name evidence="7" type="ORF">Bandiella_01155</name>
</gene>
<keyword evidence="3 6" id="KW-0812">Transmembrane</keyword>
<dbReference type="Gene3D" id="1.10.3860.10">
    <property type="entry name" value="Sodium:dicarboxylate symporter"/>
    <property type="match status" value="1"/>
</dbReference>
<feature type="transmembrane region" description="Helical" evidence="6">
    <location>
        <begin position="308"/>
        <end position="334"/>
    </location>
</feature>
<feature type="transmembrane region" description="Helical" evidence="6">
    <location>
        <begin position="70"/>
        <end position="90"/>
    </location>
</feature>
<protein>
    <submittedName>
        <fullName evidence="7">Cation:dicarboxylase symporter family transporter</fullName>
    </submittedName>
</protein>
<proteinExistence type="predicted"/>
<dbReference type="Proteomes" id="UP001327219">
    <property type="component" value="Chromosome"/>
</dbReference>
<dbReference type="EMBL" id="CP110820">
    <property type="protein sequence ID" value="WPX97015.1"/>
    <property type="molecule type" value="Genomic_DNA"/>
</dbReference>
<evidence type="ECO:0000256" key="1">
    <source>
        <dbReference type="ARBA" id="ARBA00004141"/>
    </source>
</evidence>
<dbReference type="PANTHER" id="PTHR42865">
    <property type="entry name" value="PROTON/GLUTAMATE-ASPARTATE SYMPORTER"/>
    <property type="match status" value="1"/>
</dbReference>
<dbReference type="InterPro" id="IPR036458">
    <property type="entry name" value="Na:dicarbo_symporter_sf"/>
</dbReference>
<evidence type="ECO:0000313" key="7">
    <source>
        <dbReference type="EMBL" id="WPX97015.1"/>
    </source>
</evidence>
<keyword evidence="5 6" id="KW-0472">Membrane</keyword>
<dbReference type="InterPro" id="IPR001991">
    <property type="entry name" value="Na-dicarboxylate_symporter"/>
</dbReference>
<comment type="subcellular location">
    <subcellularLocation>
        <location evidence="1">Membrane</location>
        <topology evidence="1">Multi-pass membrane protein</topology>
    </subcellularLocation>
</comment>
<sequence>MKLIKKIPITLILSLFFAILFSQYIPADIKSFLYAVSLSIQGALMLIVPFIIVIFIFRAIVLVEGRAFKFIAFFACLIYASNFIASFISFNLSFYSQSEGGLSNIDGIVLNDTLKPLWKLNIEQIISNRTALFIGVLLGILAPYILRRKEKEISEKIFAVVMKFINTVFVPIIPVFIIGFLLKLQQDNIFELIVANHFNVIKNALYIGVVYILLAYLVSNKLNLKAFGKSVYNMMPAALTACISMSSTAALPYTIRAVEKNTKSNSKLATSLVPSVTNMHLLGDCFLIPACIFIVAKLFNHQIDYMDFAFFLTYFVLMKFTVITIPGGGVLTIMPILQSQLSFTPDMLSLITTIYFLLDPFLAFMNVLGNGALCLALSKLLGRKEV</sequence>
<evidence type="ECO:0000256" key="6">
    <source>
        <dbReference type="SAM" id="Phobius"/>
    </source>
</evidence>
<dbReference type="Pfam" id="PF00375">
    <property type="entry name" value="SDF"/>
    <property type="match status" value="1"/>
</dbReference>
<evidence type="ECO:0000256" key="2">
    <source>
        <dbReference type="ARBA" id="ARBA00022448"/>
    </source>
</evidence>
<evidence type="ECO:0000256" key="4">
    <source>
        <dbReference type="ARBA" id="ARBA00022989"/>
    </source>
</evidence>
<feature type="transmembrane region" description="Helical" evidence="6">
    <location>
        <begin position="43"/>
        <end position="63"/>
    </location>
</feature>
<feature type="transmembrane region" description="Helical" evidence="6">
    <location>
        <begin position="354"/>
        <end position="377"/>
    </location>
</feature>
<organism evidence="7 8">
    <name type="scientific">Candidatus Bandiella euplotis</name>
    <dbReference type="NCBI Taxonomy" id="1664265"/>
    <lineage>
        <taxon>Bacteria</taxon>
        <taxon>Pseudomonadati</taxon>
        <taxon>Pseudomonadota</taxon>
        <taxon>Alphaproteobacteria</taxon>
        <taxon>Rickettsiales</taxon>
        <taxon>Candidatus Midichloriaceae</taxon>
        <taxon>Candidatus Bandiella</taxon>
    </lineage>
</organism>
<evidence type="ECO:0000256" key="3">
    <source>
        <dbReference type="ARBA" id="ARBA00022692"/>
    </source>
</evidence>
<feature type="transmembrane region" description="Helical" evidence="6">
    <location>
        <begin position="200"/>
        <end position="219"/>
    </location>
</feature>
<keyword evidence="4 6" id="KW-1133">Transmembrane helix</keyword>